<dbReference type="CDD" id="cd00817">
    <property type="entry name" value="ValRS_core"/>
    <property type="match status" value="1"/>
</dbReference>
<evidence type="ECO:0000259" key="9">
    <source>
        <dbReference type="Pfam" id="PF00133"/>
    </source>
</evidence>
<evidence type="ECO:0000313" key="13">
    <source>
        <dbReference type="Proteomes" id="UP001416858"/>
    </source>
</evidence>
<organism evidence="12 13">
    <name type="scientific">Novipirellula caenicola</name>
    <dbReference type="NCBI Taxonomy" id="1536901"/>
    <lineage>
        <taxon>Bacteria</taxon>
        <taxon>Pseudomonadati</taxon>
        <taxon>Planctomycetota</taxon>
        <taxon>Planctomycetia</taxon>
        <taxon>Pirellulales</taxon>
        <taxon>Pirellulaceae</taxon>
        <taxon>Novipirellula</taxon>
    </lineage>
</organism>
<dbReference type="InterPro" id="IPR001412">
    <property type="entry name" value="aa-tRNA-synth_I_CS"/>
</dbReference>
<keyword evidence="13" id="KW-1185">Reference proteome</keyword>
<comment type="subunit">
    <text evidence="8">Monomer.</text>
</comment>
<comment type="subcellular location">
    <subcellularLocation>
        <location evidence="8">Cytoplasm</location>
    </subcellularLocation>
</comment>
<dbReference type="InterPro" id="IPR002303">
    <property type="entry name" value="Valyl-tRNA_ligase"/>
</dbReference>
<keyword evidence="3 8" id="KW-0547">Nucleotide-binding</keyword>
<protein>
    <recommendedName>
        <fullName evidence="8">Valine--tRNA ligase</fullName>
        <ecNumber evidence="8">6.1.1.9</ecNumber>
    </recommendedName>
    <alternativeName>
        <fullName evidence="8">Valyl-tRNA synthetase</fullName>
        <shortName evidence="8">ValRS</shortName>
    </alternativeName>
</protein>
<dbReference type="Gene3D" id="3.40.50.620">
    <property type="entry name" value="HUPs"/>
    <property type="match status" value="2"/>
</dbReference>
<dbReference type="InterPro" id="IPR013155">
    <property type="entry name" value="M/V/L/I-tRNA-synth_anticd-bd"/>
</dbReference>
<comment type="similarity">
    <text evidence="8">Belongs to the class-I aminoacyl-tRNA synthetase family. ValS type 1 subfamily.</text>
</comment>
<comment type="domain">
    <text evidence="8">The C-terminal coiled-coil domain is crucial for aminoacylation activity.</text>
</comment>
<dbReference type="PANTHER" id="PTHR11946:SF93">
    <property type="entry name" value="VALINE--TRNA LIGASE, CHLOROPLASTIC_MITOCHONDRIAL 2"/>
    <property type="match status" value="1"/>
</dbReference>
<feature type="domain" description="Aminoacyl-tRNA synthetase class Ia" evidence="9">
    <location>
        <begin position="36"/>
        <end position="667"/>
    </location>
</feature>
<dbReference type="InterPro" id="IPR009008">
    <property type="entry name" value="Val/Leu/Ile-tRNA-synth_edit"/>
</dbReference>
<evidence type="ECO:0000256" key="4">
    <source>
        <dbReference type="ARBA" id="ARBA00022840"/>
    </source>
</evidence>
<evidence type="ECO:0000256" key="8">
    <source>
        <dbReference type="HAMAP-Rule" id="MF_02004"/>
    </source>
</evidence>
<comment type="caution">
    <text evidence="12">The sequence shown here is derived from an EMBL/GenBank/DDBJ whole genome shotgun (WGS) entry which is preliminary data.</text>
</comment>
<evidence type="ECO:0000256" key="1">
    <source>
        <dbReference type="ARBA" id="ARBA00022490"/>
    </source>
</evidence>
<dbReference type="SUPFAM" id="SSF52374">
    <property type="entry name" value="Nucleotidylyl transferase"/>
    <property type="match status" value="1"/>
</dbReference>
<dbReference type="Gene3D" id="3.90.740.10">
    <property type="entry name" value="Valyl/Leucyl/Isoleucyl-tRNA synthetase, editing domain"/>
    <property type="match status" value="1"/>
</dbReference>
<name>A0ABP9VL84_9BACT</name>
<dbReference type="PRINTS" id="PR00986">
    <property type="entry name" value="TRNASYNTHVAL"/>
</dbReference>
<dbReference type="PANTHER" id="PTHR11946">
    <property type="entry name" value="VALYL-TRNA SYNTHETASES"/>
    <property type="match status" value="1"/>
</dbReference>
<dbReference type="PROSITE" id="PS00178">
    <property type="entry name" value="AA_TRNA_LIGASE_I"/>
    <property type="match status" value="1"/>
</dbReference>
<dbReference type="SUPFAM" id="SSF46589">
    <property type="entry name" value="tRNA-binding arm"/>
    <property type="match status" value="1"/>
</dbReference>
<dbReference type="SUPFAM" id="SSF47323">
    <property type="entry name" value="Anticodon-binding domain of a subclass of class I aminoacyl-tRNA synthetases"/>
    <property type="match status" value="1"/>
</dbReference>
<accession>A0ABP9VL84</accession>
<evidence type="ECO:0000256" key="6">
    <source>
        <dbReference type="ARBA" id="ARBA00023146"/>
    </source>
</evidence>
<evidence type="ECO:0000259" key="10">
    <source>
        <dbReference type="Pfam" id="PF08264"/>
    </source>
</evidence>
<dbReference type="SUPFAM" id="SSF50677">
    <property type="entry name" value="ValRS/IleRS/LeuRS editing domain"/>
    <property type="match status" value="1"/>
</dbReference>
<keyword evidence="1 8" id="KW-0963">Cytoplasm</keyword>
<dbReference type="Pfam" id="PF08264">
    <property type="entry name" value="Anticodon_1"/>
    <property type="match status" value="1"/>
</dbReference>
<dbReference type="GO" id="GO:0016874">
    <property type="term" value="F:ligase activity"/>
    <property type="evidence" value="ECO:0007669"/>
    <property type="project" value="UniProtKB-KW"/>
</dbReference>
<dbReference type="Proteomes" id="UP001416858">
    <property type="component" value="Unassembled WGS sequence"/>
</dbReference>
<feature type="domain" description="Methionyl/Valyl/Leucyl/Isoleucyl-tRNA synthetase anticodon-binding" evidence="10">
    <location>
        <begin position="762"/>
        <end position="919"/>
    </location>
</feature>
<feature type="domain" description="Valyl-tRNA synthetase tRNA-binding arm" evidence="11">
    <location>
        <begin position="979"/>
        <end position="1043"/>
    </location>
</feature>
<dbReference type="EMBL" id="BAABRO010000002">
    <property type="protein sequence ID" value="GAA5505964.1"/>
    <property type="molecule type" value="Genomic_DNA"/>
</dbReference>
<comment type="caution">
    <text evidence="8">Lacks conserved residue(s) required for the propagation of feature annotation.</text>
</comment>
<dbReference type="InterPro" id="IPR009080">
    <property type="entry name" value="tRNAsynth_Ia_anticodon-bd"/>
</dbReference>
<sequence>MPSNTNFTNPKKSNARKIMTIPTRFDHSDAVADIANAWEDARCAHAEPNPDRKPFTIVIPPPNVTGALHLGHGLNNTLQDIVIRTKRMQGFETLWMPGTDHAGIATQAVVEKRLKEQENKTRHDLGREALVQRIWDWKEQYEKRILGQLKRMGCSCDWERVRFTLDDRCAAAVRATFFDLFSKKRIYRGKRLVNWDTYLQTAVSDDEVINKTEKGHFWHIFYPVVDPKPGEPSRIEIATTRPETMLGDTAVAVHPDPEAAMDKLDAELKAKRETASAGEKSEIDKQIKSLAERRQTMLPLLIQLRDMALDGRKVMLPLMNREIPIVADEWAKPEMGTGCVKITPAHDPNDYEVGKRVGLAMINILNADGTMNSETGVYEGLSIKKTRAKVVEDLEALDLLGEIEDREIELPLSDRSKTPIEPYLADQWFVAMEELAQSAIDAVSTEQVKIFPERYRKGYLDWLSEKRDWPVSRQLWWGHQIPIWSLGGISQADAKAAAEKIHAFAEYASGKIADRIDENEDGSHSLFVCLRSDDAKLEAKVEALGLVRDPDVLDTWFSSALWPHSTLGWPEQTPELEYFYPTSTLITSRDIITLWVARMVLMGLNNVGKVPFDEVFIHPKILDGLGETMSKSKGNGVDPIDVIEKFGPDALRFGLARLATETQDVRMPVQYECPHCEKLIDQTKKNRSLPKLDCPECKKTFSTQWAESTEDKSHPRAAVVSERFETARNFVNKLWNAARFALMNFEGYEPQEIDVKTLPLEDRWLLSRLSTVTKQVTEATEHYHFAEASRILYDFAWDEFCSFYVEIAKPRLSDDSLRGVTQSVMAHGLDTLLRLLHPIMPFVTESIWGYLNEAAPKRGIPSLAEAPRFVMTAAWPTAESAHYDENIERQFNEFQEVVGAIRRIRASQNIAPRDTVPVAIRCSESSQSLLEPMRTYFQGLAGAEVVQLSPDAKPFEIDAPLAITGLDIEVHVDLEQFIDFKAELARLEKLRDQVVKQIGGKEQKLSNENFVARAPAEVVAKERESLDELKRQLESVENDILRLKSKLG</sequence>
<keyword evidence="2 8" id="KW-0436">Ligase</keyword>
<keyword evidence="8" id="KW-0175">Coiled coil</keyword>
<keyword evidence="4 8" id="KW-0067">ATP-binding</keyword>
<dbReference type="CDD" id="cd07962">
    <property type="entry name" value="Anticodon_Ia_Val"/>
    <property type="match status" value="1"/>
</dbReference>
<comment type="catalytic activity">
    <reaction evidence="7 8">
        <text>tRNA(Val) + L-valine + ATP = L-valyl-tRNA(Val) + AMP + diphosphate</text>
        <dbReference type="Rhea" id="RHEA:10704"/>
        <dbReference type="Rhea" id="RHEA-COMP:9672"/>
        <dbReference type="Rhea" id="RHEA-COMP:9708"/>
        <dbReference type="ChEBI" id="CHEBI:30616"/>
        <dbReference type="ChEBI" id="CHEBI:33019"/>
        <dbReference type="ChEBI" id="CHEBI:57762"/>
        <dbReference type="ChEBI" id="CHEBI:78442"/>
        <dbReference type="ChEBI" id="CHEBI:78537"/>
        <dbReference type="ChEBI" id="CHEBI:456215"/>
        <dbReference type="EC" id="6.1.1.9"/>
    </reaction>
</comment>
<keyword evidence="5 8" id="KW-0648">Protein biosynthesis</keyword>
<evidence type="ECO:0000313" key="12">
    <source>
        <dbReference type="EMBL" id="GAA5505964.1"/>
    </source>
</evidence>
<feature type="binding site" evidence="8">
    <location>
        <position position="631"/>
    </location>
    <ligand>
        <name>ATP</name>
        <dbReference type="ChEBI" id="CHEBI:30616"/>
    </ligand>
</feature>
<dbReference type="Pfam" id="PF00133">
    <property type="entry name" value="tRNA-synt_1"/>
    <property type="match status" value="1"/>
</dbReference>
<comment type="domain">
    <text evidence="8">ValRS has two distinct active sites: one for aminoacylation and one for editing. The misactivated threonine is translocated from the active site to the editing site.</text>
</comment>
<dbReference type="Pfam" id="PF10458">
    <property type="entry name" value="Val_tRNA-synt_C"/>
    <property type="match status" value="1"/>
</dbReference>
<dbReference type="InterPro" id="IPR010978">
    <property type="entry name" value="tRNA-bd_arm"/>
</dbReference>
<keyword evidence="6 8" id="KW-0030">Aminoacyl-tRNA synthetase</keyword>
<gene>
    <name evidence="8 12" type="primary">valS</name>
    <name evidence="12" type="ORF">Rcae01_01414</name>
</gene>
<dbReference type="HAMAP" id="MF_02004">
    <property type="entry name" value="Val_tRNA_synth_type1"/>
    <property type="match status" value="1"/>
</dbReference>
<comment type="function">
    <text evidence="8">Catalyzes the attachment of valine to tRNA(Val). As ValRS can inadvertently accommodate and process structurally similar amino acids such as threonine, to avoid such errors, it has a 'posttransfer' editing activity that hydrolyzes mischarged Thr-tRNA(Val) in a tRNA-dependent manner.</text>
</comment>
<dbReference type="InterPro" id="IPR014729">
    <property type="entry name" value="Rossmann-like_a/b/a_fold"/>
</dbReference>
<dbReference type="InterPro" id="IPR037118">
    <property type="entry name" value="Val-tRNA_synth_C_sf"/>
</dbReference>
<proteinExistence type="inferred from homology"/>
<dbReference type="InterPro" id="IPR019499">
    <property type="entry name" value="Val-tRNA_synth_tRNA-bd"/>
</dbReference>
<feature type="short sequence motif" description="'HIGH' region" evidence="8">
    <location>
        <begin position="62"/>
        <end position="72"/>
    </location>
</feature>
<dbReference type="InterPro" id="IPR033705">
    <property type="entry name" value="Anticodon_Ia_Val"/>
</dbReference>
<evidence type="ECO:0000256" key="2">
    <source>
        <dbReference type="ARBA" id="ARBA00022598"/>
    </source>
</evidence>
<evidence type="ECO:0000256" key="5">
    <source>
        <dbReference type="ARBA" id="ARBA00022917"/>
    </source>
</evidence>
<reference evidence="12 13" key="1">
    <citation type="submission" date="2024-02" db="EMBL/GenBank/DDBJ databases">
        <title>Rhodopirellula caenicola NBRC 110016.</title>
        <authorList>
            <person name="Ichikawa N."/>
            <person name="Katano-Makiyama Y."/>
            <person name="Hidaka K."/>
        </authorList>
    </citation>
    <scope>NUCLEOTIDE SEQUENCE [LARGE SCALE GENOMIC DNA]</scope>
    <source>
        <strain evidence="12 13">NBRC 110016</strain>
    </source>
</reference>
<dbReference type="InterPro" id="IPR002300">
    <property type="entry name" value="aa-tRNA-synth_Ia"/>
</dbReference>
<dbReference type="Gene3D" id="1.10.287.380">
    <property type="entry name" value="Valyl-tRNA synthetase, C-terminal domain"/>
    <property type="match status" value="1"/>
</dbReference>
<evidence type="ECO:0000259" key="11">
    <source>
        <dbReference type="Pfam" id="PF10458"/>
    </source>
</evidence>
<dbReference type="Gene3D" id="1.10.730.10">
    <property type="entry name" value="Isoleucyl-tRNA Synthetase, Domain 1"/>
    <property type="match status" value="1"/>
</dbReference>
<dbReference type="EC" id="6.1.1.9" evidence="8"/>
<evidence type="ECO:0000256" key="7">
    <source>
        <dbReference type="ARBA" id="ARBA00047552"/>
    </source>
</evidence>
<feature type="coiled-coil region" evidence="8">
    <location>
        <begin position="1019"/>
        <end position="1046"/>
    </location>
</feature>
<evidence type="ECO:0000256" key="3">
    <source>
        <dbReference type="ARBA" id="ARBA00022741"/>
    </source>
</evidence>